<dbReference type="Proteomes" id="UP000796880">
    <property type="component" value="Unassembled WGS sequence"/>
</dbReference>
<accession>A0A8K0E2D3</accession>
<evidence type="ECO:0000313" key="2">
    <source>
        <dbReference type="Proteomes" id="UP000796880"/>
    </source>
</evidence>
<name>A0A8K0E2D3_9ROSA</name>
<dbReference type="AlphaFoldDB" id="A0A8K0E2D3"/>
<proteinExistence type="predicted"/>
<sequence length="94" mass="10913">MDEATRKSEVIAPVVKRWIADVDKETNELKRFLEEDVKANKMCLNGWLPNLKLQHYLGRKAKKHTDVVLQLQEEGKFDRKSYPAPQSGCTFNHT</sequence>
<evidence type="ECO:0000313" key="1">
    <source>
        <dbReference type="EMBL" id="KAF3438723.1"/>
    </source>
</evidence>
<dbReference type="OrthoDB" id="1898799at2759"/>
<gene>
    <name evidence="1" type="ORF">FNV43_RR21487</name>
</gene>
<reference evidence="1" key="1">
    <citation type="submission" date="2020-03" db="EMBL/GenBank/DDBJ databases">
        <title>A high-quality chromosome-level genome assembly of a woody plant with both climbing and erect habits, Rhamnella rubrinervis.</title>
        <authorList>
            <person name="Lu Z."/>
            <person name="Yang Y."/>
            <person name="Zhu X."/>
            <person name="Sun Y."/>
        </authorList>
    </citation>
    <scope>NUCLEOTIDE SEQUENCE</scope>
    <source>
        <strain evidence="1">BYM</strain>
        <tissue evidence="1">Leaf</tissue>
    </source>
</reference>
<comment type="caution">
    <text evidence="1">The sequence shown here is derived from an EMBL/GenBank/DDBJ whole genome shotgun (WGS) entry which is preliminary data.</text>
</comment>
<protein>
    <submittedName>
        <fullName evidence="1">Uncharacterized protein</fullName>
    </submittedName>
</protein>
<dbReference type="EMBL" id="VOIH02000009">
    <property type="protein sequence ID" value="KAF3438723.1"/>
    <property type="molecule type" value="Genomic_DNA"/>
</dbReference>
<organism evidence="1 2">
    <name type="scientific">Rhamnella rubrinervis</name>
    <dbReference type="NCBI Taxonomy" id="2594499"/>
    <lineage>
        <taxon>Eukaryota</taxon>
        <taxon>Viridiplantae</taxon>
        <taxon>Streptophyta</taxon>
        <taxon>Embryophyta</taxon>
        <taxon>Tracheophyta</taxon>
        <taxon>Spermatophyta</taxon>
        <taxon>Magnoliopsida</taxon>
        <taxon>eudicotyledons</taxon>
        <taxon>Gunneridae</taxon>
        <taxon>Pentapetalae</taxon>
        <taxon>rosids</taxon>
        <taxon>fabids</taxon>
        <taxon>Rosales</taxon>
        <taxon>Rhamnaceae</taxon>
        <taxon>rhamnoid group</taxon>
        <taxon>Rhamneae</taxon>
        <taxon>Rhamnella</taxon>
    </lineage>
</organism>
<keyword evidence="2" id="KW-1185">Reference proteome</keyword>